<protein>
    <submittedName>
        <fullName evidence="2">Uncharacterized protein</fullName>
    </submittedName>
</protein>
<proteinExistence type="predicted"/>
<reference evidence="2 3" key="1">
    <citation type="submission" date="2019-05" db="EMBL/GenBank/DDBJ databases">
        <authorList>
            <person name="Burke A."/>
            <person name="Deelsnyder S."/>
            <person name="Fournier A."/>
            <person name="Low S."/>
            <person name="Murawski K."/>
            <person name="Worthington R."/>
            <person name="Molloy S.D."/>
            <person name="Garlena R.A."/>
            <person name="Russell D.A."/>
            <person name="Pope W.H."/>
            <person name="Jacobs-Sera D."/>
            <person name="Hatfull G.F."/>
        </authorList>
    </citation>
    <scope>NUCLEOTIDE SEQUENCE [LARGE SCALE GENOMIC DNA]</scope>
</reference>
<evidence type="ECO:0000313" key="2">
    <source>
        <dbReference type="EMBL" id="QDM56010.1"/>
    </source>
</evidence>
<dbReference type="EMBL" id="MK967378">
    <property type="protein sequence ID" value="QDM56010.1"/>
    <property type="molecule type" value="Genomic_DNA"/>
</dbReference>
<dbReference type="Proteomes" id="UP000320647">
    <property type="component" value="Segment"/>
</dbReference>
<dbReference type="RefSeq" id="YP_010246108.1">
    <property type="nucleotide sequence ID" value="NC_060132.1"/>
</dbReference>
<keyword evidence="1" id="KW-0472">Membrane</keyword>
<keyword evidence="1" id="KW-0812">Transmembrane</keyword>
<evidence type="ECO:0000313" key="3">
    <source>
        <dbReference type="Proteomes" id="UP000320647"/>
    </source>
</evidence>
<feature type="transmembrane region" description="Helical" evidence="1">
    <location>
        <begin position="23"/>
        <end position="47"/>
    </location>
</feature>
<name>A0A515MH71_9CAUD</name>
<keyword evidence="3" id="KW-1185">Reference proteome</keyword>
<organism evidence="2 3">
    <name type="scientific">Gordonia phage Trax</name>
    <dbReference type="NCBI Taxonomy" id="2591121"/>
    <lineage>
        <taxon>Viruses</taxon>
        <taxon>Duplodnaviria</taxon>
        <taxon>Heunggongvirae</taxon>
        <taxon>Uroviricota</taxon>
        <taxon>Caudoviricetes</taxon>
        <taxon>Deeyouvirinae</taxon>
        <taxon>Nevillevirus</taxon>
        <taxon>Nevillevirus trax</taxon>
    </lineage>
</organism>
<accession>A0A515MH71</accession>
<dbReference type="GeneID" id="70080645"/>
<sequence>MNREFEIVNLPAHRRPADLGRGFVLPIVLACGVACGLPGFRCCALVAP</sequence>
<gene>
    <name evidence="2" type="primary">130</name>
    <name evidence="2" type="ORF">SEA_TRAX_130</name>
</gene>
<dbReference type="KEGG" id="vg:70080645"/>
<keyword evidence="1" id="KW-1133">Transmembrane helix</keyword>
<evidence type="ECO:0000256" key="1">
    <source>
        <dbReference type="SAM" id="Phobius"/>
    </source>
</evidence>